<reference evidence="2" key="2">
    <citation type="submission" date="2023-01" db="EMBL/GenBank/DDBJ databases">
        <title>Draft genome sequence of Sulfitobacter pacificus strain NBRC 109915.</title>
        <authorList>
            <person name="Sun Q."/>
            <person name="Mori K."/>
        </authorList>
    </citation>
    <scope>NUCLEOTIDE SEQUENCE</scope>
    <source>
        <strain evidence="2">NBRC 109915</strain>
    </source>
</reference>
<comment type="caution">
    <text evidence="2">The sequence shown here is derived from an EMBL/GenBank/DDBJ whole genome shotgun (WGS) entry which is preliminary data.</text>
</comment>
<evidence type="ECO:0000313" key="2">
    <source>
        <dbReference type="EMBL" id="GLQ25947.1"/>
    </source>
</evidence>
<sequence length="60" mass="6490">MSPKSDSAQPIVKAAKRGGNDRSSAKNTMPRALVSARFALWAHGTYFTCFRPGHKGIKDA</sequence>
<dbReference type="Proteomes" id="UP001161388">
    <property type="component" value="Unassembled WGS sequence"/>
</dbReference>
<protein>
    <submittedName>
        <fullName evidence="2">Uncharacterized protein</fullName>
    </submittedName>
</protein>
<evidence type="ECO:0000256" key="1">
    <source>
        <dbReference type="SAM" id="MobiDB-lite"/>
    </source>
</evidence>
<reference evidence="2" key="1">
    <citation type="journal article" date="2014" name="Int. J. Syst. Evol. Microbiol.">
        <title>Complete genome of a new Firmicutes species belonging to the dominant human colonic microbiota ('Ruminococcus bicirculans') reveals two chromosomes and a selective capacity to utilize plant glucans.</title>
        <authorList>
            <consortium name="NISC Comparative Sequencing Program"/>
            <person name="Wegmann U."/>
            <person name="Louis P."/>
            <person name="Goesmann A."/>
            <person name="Henrissat B."/>
            <person name="Duncan S.H."/>
            <person name="Flint H.J."/>
        </authorList>
    </citation>
    <scope>NUCLEOTIDE SEQUENCE</scope>
    <source>
        <strain evidence="2">NBRC 109915</strain>
    </source>
</reference>
<keyword evidence="3" id="KW-1185">Reference proteome</keyword>
<name>A0ABQ5VFA7_9RHOB</name>
<feature type="region of interest" description="Disordered" evidence="1">
    <location>
        <begin position="1"/>
        <end position="28"/>
    </location>
</feature>
<accession>A0ABQ5VFA7</accession>
<dbReference type="EMBL" id="BSNL01000001">
    <property type="protein sequence ID" value="GLQ25947.1"/>
    <property type="molecule type" value="Genomic_DNA"/>
</dbReference>
<evidence type="ECO:0000313" key="3">
    <source>
        <dbReference type="Proteomes" id="UP001161388"/>
    </source>
</evidence>
<gene>
    <name evidence="2" type="ORF">GCM10007927_07500</name>
</gene>
<proteinExistence type="predicted"/>
<organism evidence="2 3">
    <name type="scientific">Sulfitobacter pacificus</name>
    <dbReference type="NCBI Taxonomy" id="1499314"/>
    <lineage>
        <taxon>Bacteria</taxon>
        <taxon>Pseudomonadati</taxon>
        <taxon>Pseudomonadota</taxon>
        <taxon>Alphaproteobacteria</taxon>
        <taxon>Rhodobacterales</taxon>
        <taxon>Roseobacteraceae</taxon>
        <taxon>Sulfitobacter</taxon>
    </lineage>
</organism>